<dbReference type="EMBL" id="CAJVQC010092819">
    <property type="protein sequence ID" value="CAG8826818.1"/>
    <property type="molecule type" value="Genomic_DNA"/>
</dbReference>
<gene>
    <name evidence="1" type="ORF">RPERSI_LOCUS26819</name>
</gene>
<sequence length="169" mass="19407">MNNPENGSECVNSVNEMQIDSTQQENSENGSECVNSVNEMQIDSPQQENPENGSERVNSVNEMQIIDSTQQETSFKYSERLKKILKNFNIKILDHSQFCRLKKCLGTGASADVYLGISQEKEYALKCIKTNLYMEDKKIERNLKKISRELELLHKVNHPNVVKFYGILQ</sequence>
<evidence type="ECO:0000313" key="1">
    <source>
        <dbReference type="EMBL" id="CAG8826818.1"/>
    </source>
</evidence>
<reference evidence="1" key="1">
    <citation type="submission" date="2021-06" db="EMBL/GenBank/DDBJ databases">
        <authorList>
            <person name="Kallberg Y."/>
            <person name="Tangrot J."/>
            <person name="Rosling A."/>
        </authorList>
    </citation>
    <scope>NUCLEOTIDE SEQUENCE</scope>
    <source>
        <strain evidence="1">MA461A</strain>
    </source>
</reference>
<organism evidence="1 2">
    <name type="scientific">Racocetra persica</name>
    <dbReference type="NCBI Taxonomy" id="160502"/>
    <lineage>
        <taxon>Eukaryota</taxon>
        <taxon>Fungi</taxon>
        <taxon>Fungi incertae sedis</taxon>
        <taxon>Mucoromycota</taxon>
        <taxon>Glomeromycotina</taxon>
        <taxon>Glomeromycetes</taxon>
        <taxon>Diversisporales</taxon>
        <taxon>Gigasporaceae</taxon>
        <taxon>Racocetra</taxon>
    </lineage>
</organism>
<proteinExistence type="predicted"/>
<protein>
    <submittedName>
        <fullName evidence="1">3765_t:CDS:1</fullName>
    </submittedName>
</protein>
<accession>A0ACA9S5Z7</accession>
<dbReference type="Proteomes" id="UP000789920">
    <property type="component" value="Unassembled WGS sequence"/>
</dbReference>
<name>A0ACA9S5Z7_9GLOM</name>
<keyword evidence="2" id="KW-1185">Reference proteome</keyword>
<comment type="caution">
    <text evidence="1">The sequence shown here is derived from an EMBL/GenBank/DDBJ whole genome shotgun (WGS) entry which is preliminary data.</text>
</comment>
<feature type="non-terminal residue" evidence="1">
    <location>
        <position position="169"/>
    </location>
</feature>
<evidence type="ECO:0000313" key="2">
    <source>
        <dbReference type="Proteomes" id="UP000789920"/>
    </source>
</evidence>